<evidence type="ECO:0000313" key="1">
    <source>
        <dbReference type="EMBL" id="KKK47123.1"/>
    </source>
</evidence>
<proteinExistence type="predicted"/>
<protein>
    <submittedName>
        <fullName evidence="1">Uncharacterized protein</fullName>
    </submittedName>
</protein>
<reference evidence="1" key="1">
    <citation type="journal article" date="2015" name="Nature">
        <title>Complex archaea that bridge the gap between prokaryotes and eukaryotes.</title>
        <authorList>
            <person name="Spang A."/>
            <person name="Saw J.H."/>
            <person name="Jorgensen S.L."/>
            <person name="Zaremba-Niedzwiedzka K."/>
            <person name="Martijn J."/>
            <person name="Lind A.E."/>
            <person name="van Eijk R."/>
            <person name="Schleper C."/>
            <person name="Guy L."/>
            <person name="Ettema T.J."/>
        </authorList>
    </citation>
    <scope>NUCLEOTIDE SEQUENCE</scope>
</reference>
<dbReference type="AlphaFoldDB" id="A0A0F8VRZ4"/>
<gene>
    <name evidence="1" type="ORF">LCGC14_3158360</name>
</gene>
<sequence length="38" mass="4256">VWTQAEVFVAQINLEAIARVQVTSNTRVPLVLTFTSRP</sequence>
<accession>A0A0F8VRZ4</accession>
<comment type="caution">
    <text evidence="1">The sequence shown here is derived from an EMBL/GenBank/DDBJ whole genome shotgun (WGS) entry which is preliminary data.</text>
</comment>
<organism evidence="1">
    <name type="scientific">marine sediment metagenome</name>
    <dbReference type="NCBI Taxonomy" id="412755"/>
    <lineage>
        <taxon>unclassified sequences</taxon>
        <taxon>metagenomes</taxon>
        <taxon>ecological metagenomes</taxon>
    </lineage>
</organism>
<dbReference type="EMBL" id="LAZR01069738">
    <property type="protein sequence ID" value="KKK47123.1"/>
    <property type="molecule type" value="Genomic_DNA"/>
</dbReference>
<feature type="non-terminal residue" evidence="1">
    <location>
        <position position="1"/>
    </location>
</feature>
<name>A0A0F8VRZ4_9ZZZZ</name>